<feature type="transmembrane region" description="Helical" evidence="6">
    <location>
        <begin position="91"/>
        <end position="111"/>
    </location>
</feature>
<feature type="transmembrane region" description="Helical" evidence="6">
    <location>
        <begin position="318"/>
        <end position="339"/>
    </location>
</feature>
<dbReference type="Pfam" id="PF07690">
    <property type="entry name" value="MFS_1"/>
    <property type="match status" value="1"/>
</dbReference>
<protein>
    <recommendedName>
        <fullName evidence="7">Major facilitator superfamily (MFS) profile domain-containing protein</fullName>
    </recommendedName>
</protein>
<dbReference type="AlphaFoldDB" id="A0A370TJV0"/>
<dbReference type="SUPFAM" id="SSF103473">
    <property type="entry name" value="MFS general substrate transporter"/>
    <property type="match status" value="1"/>
</dbReference>
<dbReference type="OrthoDB" id="2585655at2759"/>
<feature type="transmembrane region" description="Helical" evidence="6">
    <location>
        <begin position="118"/>
        <end position="136"/>
    </location>
</feature>
<proteinExistence type="predicted"/>
<dbReference type="InterPro" id="IPR011701">
    <property type="entry name" value="MFS"/>
</dbReference>
<evidence type="ECO:0000256" key="5">
    <source>
        <dbReference type="SAM" id="MobiDB-lite"/>
    </source>
</evidence>
<dbReference type="GeneID" id="43599263"/>
<evidence type="ECO:0000256" key="1">
    <source>
        <dbReference type="ARBA" id="ARBA00004141"/>
    </source>
</evidence>
<comment type="caution">
    <text evidence="8">The sequence shown here is derived from an EMBL/GenBank/DDBJ whole genome shotgun (WGS) entry which is preliminary data.</text>
</comment>
<feature type="transmembrane region" description="Helical" evidence="6">
    <location>
        <begin position="176"/>
        <end position="198"/>
    </location>
</feature>
<keyword evidence="4 6" id="KW-0472">Membrane</keyword>
<feature type="transmembrane region" description="Helical" evidence="6">
    <location>
        <begin position="52"/>
        <end position="71"/>
    </location>
</feature>
<dbReference type="InterPro" id="IPR036259">
    <property type="entry name" value="MFS_trans_sf"/>
</dbReference>
<dbReference type="STRING" id="2656787.A0A370TJV0"/>
<evidence type="ECO:0000256" key="4">
    <source>
        <dbReference type="ARBA" id="ARBA00023136"/>
    </source>
</evidence>
<organism evidence="8 9">
    <name type="scientific">Venustampulla echinocandica</name>
    <dbReference type="NCBI Taxonomy" id="2656787"/>
    <lineage>
        <taxon>Eukaryota</taxon>
        <taxon>Fungi</taxon>
        <taxon>Dikarya</taxon>
        <taxon>Ascomycota</taxon>
        <taxon>Pezizomycotina</taxon>
        <taxon>Leotiomycetes</taxon>
        <taxon>Helotiales</taxon>
        <taxon>Pleuroascaceae</taxon>
        <taxon>Venustampulla</taxon>
    </lineage>
</organism>
<name>A0A370TJV0_9HELO</name>
<feature type="transmembrane region" description="Helical" evidence="6">
    <location>
        <begin position="422"/>
        <end position="442"/>
    </location>
</feature>
<feature type="region of interest" description="Disordered" evidence="5">
    <location>
        <begin position="1"/>
        <end position="35"/>
    </location>
</feature>
<evidence type="ECO:0000313" key="9">
    <source>
        <dbReference type="Proteomes" id="UP000254866"/>
    </source>
</evidence>
<keyword evidence="2 6" id="KW-0812">Transmembrane</keyword>
<dbReference type="PROSITE" id="PS50850">
    <property type="entry name" value="MFS"/>
    <property type="match status" value="1"/>
</dbReference>
<evidence type="ECO:0000256" key="6">
    <source>
        <dbReference type="SAM" id="Phobius"/>
    </source>
</evidence>
<feature type="transmembrane region" description="Helical" evidence="6">
    <location>
        <begin position="273"/>
        <end position="298"/>
    </location>
</feature>
<dbReference type="GO" id="GO:0005886">
    <property type="term" value="C:plasma membrane"/>
    <property type="evidence" value="ECO:0007669"/>
    <property type="project" value="TreeGrafter"/>
</dbReference>
<keyword evidence="9" id="KW-1185">Reference proteome</keyword>
<feature type="transmembrane region" description="Helical" evidence="6">
    <location>
        <begin position="360"/>
        <end position="380"/>
    </location>
</feature>
<sequence>MPESCEKQPDNCSHIEGSQISTKTEPDGEPIQGEVSHDVNHPLNWPLWQRQYIALLISVLGFSGQLSSALINPAFKVMSLDLGVTVPQASYLTTVFVLFGGVVPMFVVPFSNVYGRRILYVIFGAIAVAGNIGSAAAPTYGGVFAGRVFNGIGSSIPLGLGPSTICDLFPQERRGLYMGIYVLLVNNGPHLAPIIGGFVTEKIGWRWCIWIPTIFQGCLWIITVLTLPETLYSQNGENVSNREKKSYLKKLLFHGKIVDRPIRLRDFGASFRMIKYGAVLLPCLYFGTANTYGSILYAVTGAKITSEVFKFNTGQTGMFMGIPLTVGCTIGEFGAGWVSDLIINNYAARHNGYRKPEVRLWLLPLCSLLFIGTSVYGYCIENEKPWIMAAVACAVAGVGSQVATTVVYTYITDSYKPQSGEVGAVINLIKSLYAFNTGFYALPLSEAIGYDAAFGLLAGINALTLLPLIYLIYGGESLRAKQGIPSIQGEL</sequence>
<evidence type="ECO:0000259" key="7">
    <source>
        <dbReference type="PROSITE" id="PS50850"/>
    </source>
</evidence>
<evidence type="ECO:0000256" key="2">
    <source>
        <dbReference type="ARBA" id="ARBA00022692"/>
    </source>
</evidence>
<evidence type="ECO:0000313" key="8">
    <source>
        <dbReference type="EMBL" id="RDL35802.1"/>
    </source>
</evidence>
<keyword evidence="3 6" id="KW-1133">Transmembrane helix</keyword>
<feature type="transmembrane region" description="Helical" evidence="6">
    <location>
        <begin position="454"/>
        <end position="473"/>
    </location>
</feature>
<evidence type="ECO:0000256" key="3">
    <source>
        <dbReference type="ARBA" id="ARBA00022989"/>
    </source>
</evidence>
<dbReference type="Gene3D" id="1.20.1250.20">
    <property type="entry name" value="MFS general substrate transporter like domains"/>
    <property type="match status" value="1"/>
</dbReference>
<accession>A0A370TJV0</accession>
<dbReference type="GO" id="GO:0022857">
    <property type="term" value="F:transmembrane transporter activity"/>
    <property type="evidence" value="ECO:0007669"/>
    <property type="project" value="InterPro"/>
</dbReference>
<reference evidence="8 9" key="1">
    <citation type="journal article" date="2018" name="IMA Fungus">
        <title>IMA Genome-F 9: Draft genome sequence of Annulohypoxylon stygium, Aspergillus mulundensis, Berkeleyomyces basicola (syn. Thielaviopsis basicola), Ceratocystis smalleyi, two Cercospora beticola strains, Coleophoma cylindrospora, Fusarium fracticaudum, Phialophora cf. hyalina, and Morchella septimelata.</title>
        <authorList>
            <person name="Wingfield B.D."/>
            <person name="Bills G.F."/>
            <person name="Dong Y."/>
            <person name="Huang W."/>
            <person name="Nel W.J."/>
            <person name="Swalarsk-Parry B.S."/>
            <person name="Vaghefi N."/>
            <person name="Wilken P.M."/>
            <person name="An Z."/>
            <person name="de Beer Z.W."/>
            <person name="De Vos L."/>
            <person name="Chen L."/>
            <person name="Duong T.A."/>
            <person name="Gao Y."/>
            <person name="Hammerbacher A."/>
            <person name="Kikkert J.R."/>
            <person name="Li Y."/>
            <person name="Li H."/>
            <person name="Li K."/>
            <person name="Li Q."/>
            <person name="Liu X."/>
            <person name="Ma X."/>
            <person name="Naidoo K."/>
            <person name="Pethybridge S.J."/>
            <person name="Sun J."/>
            <person name="Steenkamp E.T."/>
            <person name="van der Nest M.A."/>
            <person name="van Wyk S."/>
            <person name="Wingfield M.J."/>
            <person name="Xiong C."/>
            <person name="Yue Q."/>
            <person name="Zhang X."/>
        </authorList>
    </citation>
    <scope>NUCLEOTIDE SEQUENCE [LARGE SCALE GENOMIC DNA]</scope>
    <source>
        <strain evidence="8 9">BP 5553</strain>
    </source>
</reference>
<dbReference type="Proteomes" id="UP000254866">
    <property type="component" value="Unassembled WGS sequence"/>
</dbReference>
<dbReference type="InterPro" id="IPR020846">
    <property type="entry name" value="MFS_dom"/>
</dbReference>
<gene>
    <name evidence="8" type="ORF">BP5553_06414</name>
</gene>
<comment type="subcellular location">
    <subcellularLocation>
        <location evidence="1">Membrane</location>
        <topology evidence="1">Multi-pass membrane protein</topology>
    </subcellularLocation>
</comment>
<feature type="transmembrane region" description="Helical" evidence="6">
    <location>
        <begin position="386"/>
        <end position="410"/>
    </location>
</feature>
<dbReference type="RefSeq" id="XP_031868458.1">
    <property type="nucleotide sequence ID" value="XM_032015037.1"/>
</dbReference>
<feature type="domain" description="Major facilitator superfamily (MFS) profile" evidence="7">
    <location>
        <begin position="53"/>
        <end position="476"/>
    </location>
</feature>
<dbReference type="PANTHER" id="PTHR23502:SF2">
    <property type="entry name" value="TRANSPORTER, PUTATIVE (AFU_ORTHOLOGUE AFUA_2G08910)-RELATED"/>
    <property type="match status" value="1"/>
</dbReference>
<dbReference type="EMBL" id="NPIC01000005">
    <property type="protein sequence ID" value="RDL35802.1"/>
    <property type="molecule type" value="Genomic_DNA"/>
</dbReference>
<dbReference type="PANTHER" id="PTHR23502">
    <property type="entry name" value="MAJOR FACILITATOR SUPERFAMILY"/>
    <property type="match status" value="1"/>
</dbReference>